<dbReference type="GeneID" id="43666002"/>
<proteinExistence type="predicted"/>
<keyword evidence="2" id="KW-1185">Reference proteome</keyword>
<protein>
    <submittedName>
        <fullName evidence="1">Uncharacterized protein</fullName>
    </submittedName>
</protein>
<name>A0A5N7DK65_9EURO</name>
<sequence>MVLGHYETLLVESHRDMIQDHSTSILLPLAKDLKESVYQITQKLGYFSARNLTEHIPLSV</sequence>
<organism evidence="1 2">
    <name type="scientific">Aspergillus pseudonomiae</name>
    <dbReference type="NCBI Taxonomy" id="1506151"/>
    <lineage>
        <taxon>Eukaryota</taxon>
        <taxon>Fungi</taxon>
        <taxon>Dikarya</taxon>
        <taxon>Ascomycota</taxon>
        <taxon>Pezizomycotina</taxon>
        <taxon>Eurotiomycetes</taxon>
        <taxon>Eurotiomycetidae</taxon>
        <taxon>Eurotiales</taxon>
        <taxon>Aspergillaceae</taxon>
        <taxon>Aspergillus</taxon>
        <taxon>Aspergillus subgen. Circumdati</taxon>
    </lineage>
</organism>
<gene>
    <name evidence="1" type="ORF">BDV37DRAFT_242384</name>
</gene>
<dbReference type="AlphaFoldDB" id="A0A5N7DK65"/>
<accession>A0A5N7DK65</accession>
<dbReference type="EMBL" id="ML736752">
    <property type="protein sequence ID" value="KAE8406675.1"/>
    <property type="molecule type" value="Genomic_DNA"/>
</dbReference>
<dbReference type="Proteomes" id="UP000325579">
    <property type="component" value="Unassembled WGS sequence"/>
</dbReference>
<evidence type="ECO:0000313" key="2">
    <source>
        <dbReference type="Proteomes" id="UP000325579"/>
    </source>
</evidence>
<reference evidence="1 2" key="1">
    <citation type="submission" date="2019-04" db="EMBL/GenBank/DDBJ databases">
        <authorList>
            <consortium name="DOE Joint Genome Institute"/>
            <person name="Mondo S."/>
            <person name="Kjaerbolling I."/>
            <person name="Vesth T."/>
            <person name="Frisvad J.C."/>
            <person name="Nybo J.L."/>
            <person name="Theobald S."/>
            <person name="Kildgaard S."/>
            <person name="Isbrandt T."/>
            <person name="Kuo A."/>
            <person name="Sato A."/>
            <person name="Lyhne E.K."/>
            <person name="Kogle M.E."/>
            <person name="Wiebenga A."/>
            <person name="Kun R.S."/>
            <person name="Lubbers R.J."/>
            <person name="Makela M.R."/>
            <person name="Barry K."/>
            <person name="Chovatia M."/>
            <person name="Clum A."/>
            <person name="Daum C."/>
            <person name="Haridas S."/>
            <person name="He G."/>
            <person name="LaButti K."/>
            <person name="Lipzen A."/>
            <person name="Riley R."/>
            <person name="Salamov A."/>
            <person name="Simmons B.A."/>
            <person name="Magnuson J.K."/>
            <person name="Henrissat B."/>
            <person name="Mortensen U.H."/>
            <person name="Larsen T.O."/>
            <person name="Devries R.P."/>
            <person name="Grigoriev I.V."/>
            <person name="Machida M."/>
            <person name="Baker S.E."/>
            <person name="Andersen M.R."/>
            <person name="Cantor M.N."/>
            <person name="Hua S.X."/>
        </authorList>
    </citation>
    <scope>NUCLEOTIDE SEQUENCE [LARGE SCALE GENOMIC DNA]</scope>
    <source>
        <strain evidence="1 2">CBS 119388</strain>
    </source>
</reference>
<dbReference type="RefSeq" id="XP_031943994.1">
    <property type="nucleotide sequence ID" value="XM_032081311.1"/>
</dbReference>
<evidence type="ECO:0000313" key="1">
    <source>
        <dbReference type="EMBL" id="KAE8406675.1"/>
    </source>
</evidence>